<accession>A0A1M5KJJ7</accession>
<evidence type="ECO:0000256" key="1">
    <source>
        <dbReference type="SAM" id="SignalP"/>
    </source>
</evidence>
<gene>
    <name evidence="2" type="ORF">SAMN05443575_2161</name>
</gene>
<dbReference type="Proteomes" id="UP000186132">
    <property type="component" value="Unassembled WGS sequence"/>
</dbReference>
<proteinExistence type="predicted"/>
<feature type="signal peptide" evidence="1">
    <location>
        <begin position="1"/>
        <end position="30"/>
    </location>
</feature>
<reference evidence="2 3" key="1">
    <citation type="submission" date="2016-11" db="EMBL/GenBank/DDBJ databases">
        <authorList>
            <person name="Jaros S."/>
            <person name="Januszkiewicz K."/>
            <person name="Wedrychowicz H."/>
        </authorList>
    </citation>
    <scope>NUCLEOTIDE SEQUENCE [LARGE SCALE GENOMIC DNA]</scope>
    <source>
        <strain evidence="2 3">DSM 45627</strain>
    </source>
</reference>
<evidence type="ECO:0000313" key="2">
    <source>
        <dbReference type="EMBL" id="SHG52343.1"/>
    </source>
</evidence>
<keyword evidence="1" id="KW-0732">Signal</keyword>
<keyword evidence="3" id="KW-1185">Reference proteome</keyword>
<dbReference type="STRING" id="1206085.SAMN05443575_2161"/>
<evidence type="ECO:0000313" key="3">
    <source>
        <dbReference type="Proteomes" id="UP000186132"/>
    </source>
</evidence>
<dbReference type="AlphaFoldDB" id="A0A1M5KJJ7"/>
<dbReference type="RefSeq" id="WP_143168127.1">
    <property type="nucleotide sequence ID" value="NZ_FQVU01000003.1"/>
</dbReference>
<sequence length="121" mass="12598">MTIFSTAKLGAVTAVLVGVAGLATAPLASAAPPANHGVDKNGFCKPVWVGNADCWHESGKTYKTKSACVADMKEYATGGGSYKGTTTGNCYAIPPDGYYRLEAYSSACKQNETLQACRKHG</sequence>
<dbReference type="EMBL" id="FQVU01000003">
    <property type="protein sequence ID" value="SHG52343.1"/>
    <property type="molecule type" value="Genomic_DNA"/>
</dbReference>
<name>A0A1M5KJJ7_9ACTN</name>
<organism evidence="2 3">
    <name type="scientific">Jatrophihabitans endophyticus</name>
    <dbReference type="NCBI Taxonomy" id="1206085"/>
    <lineage>
        <taxon>Bacteria</taxon>
        <taxon>Bacillati</taxon>
        <taxon>Actinomycetota</taxon>
        <taxon>Actinomycetes</taxon>
        <taxon>Jatrophihabitantales</taxon>
        <taxon>Jatrophihabitantaceae</taxon>
        <taxon>Jatrophihabitans</taxon>
    </lineage>
</organism>
<feature type="chain" id="PRO_5009911691" evidence="1">
    <location>
        <begin position="31"/>
        <end position="121"/>
    </location>
</feature>
<protein>
    <submittedName>
        <fullName evidence="2">Uncharacterized protein</fullName>
    </submittedName>
</protein>